<feature type="non-terminal residue" evidence="2">
    <location>
        <position position="821"/>
    </location>
</feature>
<dbReference type="Pfam" id="PF05860">
    <property type="entry name" value="TPS"/>
    <property type="match status" value="1"/>
</dbReference>
<keyword evidence="3" id="KW-1185">Reference proteome</keyword>
<dbReference type="SUPFAM" id="SSF51126">
    <property type="entry name" value="Pectin lyase-like"/>
    <property type="match status" value="3"/>
</dbReference>
<protein>
    <submittedName>
        <fullName evidence="2">Filamentous hemagglutinin N-terminal domain-containing protein</fullName>
    </submittedName>
</protein>
<feature type="domain" description="Filamentous haemagglutinin FhaB/tRNA nuclease CdiA-like TPS" evidence="1">
    <location>
        <begin position="33"/>
        <end position="144"/>
    </location>
</feature>
<dbReference type="InterPro" id="IPR012334">
    <property type="entry name" value="Pectin_lyas_fold"/>
</dbReference>
<dbReference type="InterPro" id="IPR008638">
    <property type="entry name" value="FhaB/CdiA-like_TPS"/>
</dbReference>
<dbReference type="SMART" id="SM00912">
    <property type="entry name" value="Haemagg_act"/>
    <property type="match status" value="1"/>
</dbReference>
<evidence type="ECO:0000259" key="1">
    <source>
        <dbReference type="SMART" id="SM00912"/>
    </source>
</evidence>
<sequence length="821" mass="84931">MKQSASYQICFFSCLAILGIFTNTPITAQIIPDRTLPSNSIVTPQGNSYLIEGGTRSGNNLFHSFQEFSIPTKTNAHFNNALEIQNIFSRITGNSISNIDGLIKTNGTANLFLINPNGIIFGPNAQLNIGGSFFVSTANSIKFADGTEFSATAPQSNPLLIVSVPIGLQFGSTPGKIIVQNPNQSFNINPEQRNIDRTQFEGFLAVPPELIVNEALIRIENVVRALIESFQGLQVNSGRTLALIGGDVTIEGGILITKGNLLAPGGRIELGSVAGNSSISLMPVINGYTMGYEGANSFGEINLSRQSFINVSGSGGGDIQIKADRVTLSDSSAIFATTLGNQDGGTISIQARQLNIVGNSILGAVTVAPGKSETLNIVTGKLTIQNGFIGSLSLRNPSLVRNPLLRGLAPVPGDAGDINIQATNSINLIGTLFQGQLPSGIFAATGDAGKGGNLAIATRELVVRDGAQIAVTTGGTGKAGSIQINAAESIKVIADSADGLLRSGIFASSFGSGDAGSLNLYTRSLTVQNGAAISAATRTGTGGSVTIHAVDLLEIAGTTTKPLIPNSTLFASDVSANTLGTGRAGDVSVRTRRLIVRDGARLTAATLNLGTGPAGDLNVAANFIELKNGTITAETKSGNFGNITINSNNLQMKDNSQITTNASGTGGNIIINSNVIAALENSDITANSIDSQGGQVSIKAQGIFGAQVRREPTLTTSDITASSQLGPQFDGVVNIQTPDVDPTQGLLSSPQIVNPPRITTGCQAVSTEASNFIITGTGGVPPNPAQPLTSEAIWVDARSSSVNNYRSQNELQKTEIVEAQG</sequence>
<dbReference type="Proteomes" id="UP001576774">
    <property type="component" value="Unassembled WGS sequence"/>
</dbReference>
<dbReference type="EMBL" id="JBHFNQ010000086">
    <property type="protein sequence ID" value="MFB2877346.1"/>
    <property type="molecule type" value="Genomic_DNA"/>
</dbReference>
<proteinExistence type="predicted"/>
<accession>A0ABV4X4U2</accession>
<organism evidence="2 3">
    <name type="scientific">Floridaenema aerugineum BLCC-F46</name>
    <dbReference type="NCBI Taxonomy" id="3153654"/>
    <lineage>
        <taxon>Bacteria</taxon>
        <taxon>Bacillati</taxon>
        <taxon>Cyanobacteriota</taxon>
        <taxon>Cyanophyceae</taxon>
        <taxon>Oscillatoriophycideae</taxon>
        <taxon>Aerosakkonematales</taxon>
        <taxon>Aerosakkonemataceae</taxon>
        <taxon>Floridanema</taxon>
        <taxon>Floridanema aerugineum</taxon>
    </lineage>
</organism>
<evidence type="ECO:0000313" key="3">
    <source>
        <dbReference type="Proteomes" id="UP001576774"/>
    </source>
</evidence>
<dbReference type="RefSeq" id="WP_413270447.1">
    <property type="nucleotide sequence ID" value="NZ_JBHFNQ010000086.1"/>
</dbReference>
<dbReference type="Gene3D" id="2.160.20.10">
    <property type="entry name" value="Single-stranded right-handed beta-helix, Pectin lyase-like"/>
    <property type="match status" value="3"/>
</dbReference>
<comment type="caution">
    <text evidence="2">The sequence shown here is derived from an EMBL/GenBank/DDBJ whole genome shotgun (WGS) entry which is preliminary data.</text>
</comment>
<evidence type="ECO:0000313" key="2">
    <source>
        <dbReference type="EMBL" id="MFB2877346.1"/>
    </source>
</evidence>
<dbReference type="NCBIfam" id="TIGR01901">
    <property type="entry name" value="adhes_NPXG"/>
    <property type="match status" value="1"/>
</dbReference>
<reference evidence="2 3" key="1">
    <citation type="submission" date="2024-09" db="EMBL/GenBank/DDBJ databases">
        <title>Floridaenema gen nov. (Aerosakkonemataceae, Aerosakkonematales ord. nov., Cyanobacteria) from benthic tropical and subtropical fresh waters, with the description of four new species.</title>
        <authorList>
            <person name="Moretto J.A."/>
            <person name="Berthold D.E."/>
            <person name="Lefler F.W."/>
            <person name="Huang I.-S."/>
            <person name="Laughinghouse H. IV."/>
        </authorList>
    </citation>
    <scope>NUCLEOTIDE SEQUENCE [LARGE SCALE GENOMIC DNA]</scope>
    <source>
        <strain evidence="2 3">BLCC-F46</strain>
    </source>
</reference>
<name>A0ABV4X4U2_9CYAN</name>
<gene>
    <name evidence="2" type="ORF">ACE1CC_10720</name>
</gene>
<dbReference type="InterPro" id="IPR011050">
    <property type="entry name" value="Pectin_lyase_fold/virulence"/>
</dbReference>